<gene>
    <name evidence="2" type="ORF">BW143_07245</name>
</gene>
<name>A0A1R1S214_9BACI</name>
<feature type="transmembrane region" description="Helical" evidence="1">
    <location>
        <begin position="173"/>
        <end position="194"/>
    </location>
</feature>
<dbReference type="PANTHER" id="PTHR37814:SF1">
    <property type="entry name" value="MEMBRANE PROTEIN"/>
    <property type="match status" value="1"/>
</dbReference>
<comment type="caution">
    <text evidence="2">The sequence shown here is derived from an EMBL/GenBank/DDBJ whole genome shotgun (WGS) entry which is preliminary data.</text>
</comment>
<dbReference type="Proteomes" id="UP000187367">
    <property type="component" value="Unassembled WGS sequence"/>
</dbReference>
<accession>A0A1R1QQS9</accession>
<keyword evidence="1" id="KW-0812">Transmembrane</keyword>
<keyword evidence="3" id="KW-1185">Reference proteome</keyword>
<dbReference type="OrthoDB" id="4424890at2"/>
<sequence>MWRAGLKWMLLILGSLIGAGYASGQEIWQFFGDESGLAILLFTIMFSLSTYIVMKISYEEKSAHFLPVLEKLIGPLLAKVYDLLIILYLFTTTIVMIAGGGVTLQIFHVPFWAGVVLFSLCAGLLFLWGLKGILSVNSYLIPILVAGLLYVLISFQTARHQPWLLNLNHQYNWPAGIAFASLNILSVVAVLSAVGKELKGVGEARIASILSGLVFGAISFMYNETLVELAGELSHYEIPLFAVLEGAPFPIFIFMTAVLCVAIYTTTISSILGLSSRFLSLVNWPRWIMVFLLLLIMLPFTSFGFSNLIAFLYPIYGLLNLYLLVNILLYPLLSKWK</sequence>
<keyword evidence="1" id="KW-1133">Transmembrane helix</keyword>
<reference evidence="2 3" key="1">
    <citation type="submission" date="2017-01" db="EMBL/GenBank/DDBJ databases">
        <title>Bacillus phylogenomics.</title>
        <authorList>
            <person name="Dunlap C."/>
        </authorList>
    </citation>
    <scope>NUCLEOTIDE SEQUENCE [LARGE SCALE GENOMIC DNA]</scope>
    <source>
        <strain evidence="2 3">NRRL B-41282</strain>
    </source>
</reference>
<feature type="transmembrane region" description="Helical" evidence="1">
    <location>
        <begin position="206"/>
        <end position="223"/>
    </location>
</feature>
<feature type="transmembrane region" description="Helical" evidence="1">
    <location>
        <begin position="109"/>
        <end position="129"/>
    </location>
</feature>
<feature type="transmembrane region" description="Helical" evidence="1">
    <location>
        <begin position="311"/>
        <end position="333"/>
    </location>
</feature>
<dbReference type="PANTHER" id="PTHR37814">
    <property type="entry name" value="CONSERVED MEMBRANE PROTEIN"/>
    <property type="match status" value="1"/>
</dbReference>
<feature type="transmembrane region" description="Helical" evidence="1">
    <location>
        <begin position="34"/>
        <end position="54"/>
    </location>
</feature>
<dbReference type="AlphaFoldDB" id="A0A1R1S214"/>
<dbReference type="GeneID" id="92792256"/>
<feature type="transmembrane region" description="Helical" evidence="1">
    <location>
        <begin position="249"/>
        <end position="275"/>
    </location>
</feature>
<evidence type="ECO:0000256" key="1">
    <source>
        <dbReference type="SAM" id="Phobius"/>
    </source>
</evidence>
<evidence type="ECO:0000313" key="3">
    <source>
        <dbReference type="Proteomes" id="UP000187367"/>
    </source>
</evidence>
<feature type="transmembrane region" description="Helical" evidence="1">
    <location>
        <begin position="287"/>
        <end position="305"/>
    </location>
</feature>
<protein>
    <recommendedName>
        <fullName evidence="4">Membrane protein YkvI</fullName>
    </recommendedName>
</protein>
<dbReference type="RefSeq" id="WP_076760189.1">
    <property type="nucleotide sequence ID" value="NZ_CP133085.1"/>
</dbReference>
<feature type="transmembrane region" description="Helical" evidence="1">
    <location>
        <begin position="136"/>
        <end position="153"/>
    </location>
</feature>
<evidence type="ECO:0008006" key="4">
    <source>
        <dbReference type="Google" id="ProtNLM"/>
    </source>
</evidence>
<proteinExistence type="predicted"/>
<evidence type="ECO:0000313" key="2">
    <source>
        <dbReference type="EMBL" id="OMI06991.1"/>
    </source>
</evidence>
<dbReference type="EMBL" id="MTJL01000011">
    <property type="protein sequence ID" value="OMI06991.1"/>
    <property type="molecule type" value="Genomic_DNA"/>
</dbReference>
<organism evidence="2 3">
    <name type="scientific">Bacillus swezeyi</name>
    <dbReference type="NCBI Taxonomy" id="1925020"/>
    <lineage>
        <taxon>Bacteria</taxon>
        <taxon>Bacillati</taxon>
        <taxon>Bacillota</taxon>
        <taxon>Bacilli</taxon>
        <taxon>Bacillales</taxon>
        <taxon>Bacillaceae</taxon>
        <taxon>Bacillus</taxon>
    </lineage>
</organism>
<dbReference type="InterPro" id="IPR038728">
    <property type="entry name" value="YkvI-like"/>
</dbReference>
<accession>A0A1R1S214</accession>
<keyword evidence="1" id="KW-0472">Membrane</keyword>
<feature type="transmembrane region" description="Helical" evidence="1">
    <location>
        <begin position="80"/>
        <end position="103"/>
    </location>
</feature>